<evidence type="ECO:0000259" key="5">
    <source>
        <dbReference type="PROSITE" id="PS50808"/>
    </source>
</evidence>
<accession>A0AAV1PT25</accession>
<evidence type="ECO:0000256" key="3">
    <source>
        <dbReference type="ARBA" id="ARBA00022833"/>
    </source>
</evidence>
<reference evidence="6 7" key="1">
    <citation type="submission" date="2024-01" db="EMBL/GenBank/DDBJ databases">
        <authorList>
            <person name="Alioto T."/>
            <person name="Alioto T."/>
            <person name="Gomez Garrido J."/>
        </authorList>
    </citation>
    <scope>NUCLEOTIDE SEQUENCE [LARGE SCALE GENOMIC DNA]</scope>
</reference>
<keyword evidence="3" id="KW-0862">Zinc</keyword>
<protein>
    <submittedName>
        <fullName evidence="6">Zinc finger BED domain-containing protein 4-like</fullName>
    </submittedName>
</protein>
<dbReference type="Proteomes" id="UP001314229">
    <property type="component" value="Unassembled WGS sequence"/>
</dbReference>
<evidence type="ECO:0000313" key="6">
    <source>
        <dbReference type="EMBL" id="CAK6974846.1"/>
    </source>
</evidence>
<keyword evidence="7" id="KW-1185">Reference proteome</keyword>
<dbReference type="InterPro" id="IPR052865">
    <property type="entry name" value="Zinc_finger_BED"/>
</dbReference>
<comment type="caution">
    <text evidence="6">The sequence shown here is derived from an EMBL/GenBank/DDBJ whole genome shotgun (WGS) entry which is preliminary data.</text>
</comment>
<dbReference type="EMBL" id="CAWUFR010000274">
    <property type="protein sequence ID" value="CAK6974846.1"/>
    <property type="molecule type" value="Genomic_DNA"/>
</dbReference>
<organism evidence="6 7">
    <name type="scientific">Scomber scombrus</name>
    <name type="common">Atlantic mackerel</name>
    <name type="synonym">Scomber vernalis</name>
    <dbReference type="NCBI Taxonomy" id="13677"/>
    <lineage>
        <taxon>Eukaryota</taxon>
        <taxon>Metazoa</taxon>
        <taxon>Chordata</taxon>
        <taxon>Craniata</taxon>
        <taxon>Vertebrata</taxon>
        <taxon>Euteleostomi</taxon>
        <taxon>Actinopterygii</taxon>
        <taxon>Neopterygii</taxon>
        <taxon>Teleostei</taxon>
        <taxon>Neoteleostei</taxon>
        <taxon>Acanthomorphata</taxon>
        <taxon>Pelagiaria</taxon>
        <taxon>Scombriformes</taxon>
        <taxon>Scombridae</taxon>
        <taxon>Scomber</taxon>
    </lineage>
</organism>
<dbReference type="Pfam" id="PF02892">
    <property type="entry name" value="zf-BED"/>
    <property type="match status" value="1"/>
</dbReference>
<sequence length="166" mass="18788">MSAVWTFFTVSNEDTQIAVCNTCKAEVMRGGCRVKSFNTTNLMSHLKNRHPEVHIQCQEANVASKQPKTITPAAAVGSTIQQALDQTKTFAKDSTEAKSITNKVMEMIAIDDQPLSIVEDRDFRQLIEHIEPRYSLPSRRYFSDVSENVVRTCYNIFDLAYFTDLS</sequence>
<dbReference type="InterPro" id="IPR003656">
    <property type="entry name" value="Znf_BED"/>
</dbReference>
<dbReference type="GO" id="GO:0005634">
    <property type="term" value="C:nucleus"/>
    <property type="evidence" value="ECO:0007669"/>
    <property type="project" value="TreeGrafter"/>
</dbReference>
<dbReference type="InterPro" id="IPR036236">
    <property type="entry name" value="Znf_C2H2_sf"/>
</dbReference>
<dbReference type="PROSITE" id="PS50808">
    <property type="entry name" value="ZF_BED"/>
    <property type="match status" value="1"/>
</dbReference>
<dbReference type="PANTHER" id="PTHR47241">
    <property type="entry name" value="FINGER PROTEIN, PUTATIVE-RELATED"/>
    <property type="match status" value="1"/>
</dbReference>
<evidence type="ECO:0000256" key="2">
    <source>
        <dbReference type="ARBA" id="ARBA00022771"/>
    </source>
</evidence>
<name>A0AAV1PT25_SCOSC</name>
<dbReference type="GO" id="GO:0008270">
    <property type="term" value="F:zinc ion binding"/>
    <property type="evidence" value="ECO:0007669"/>
    <property type="project" value="UniProtKB-KW"/>
</dbReference>
<dbReference type="SUPFAM" id="SSF57667">
    <property type="entry name" value="beta-beta-alpha zinc fingers"/>
    <property type="match status" value="1"/>
</dbReference>
<proteinExistence type="predicted"/>
<feature type="domain" description="BED-type" evidence="5">
    <location>
        <begin position="1"/>
        <end position="57"/>
    </location>
</feature>
<dbReference type="AlphaFoldDB" id="A0AAV1PT25"/>
<evidence type="ECO:0000256" key="1">
    <source>
        <dbReference type="ARBA" id="ARBA00022723"/>
    </source>
</evidence>
<dbReference type="GO" id="GO:0003677">
    <property type="term" value="F:DNA binding"/>
    <property type="evidence" value="ECO:0007669"/>
    <property type="project" value="InterPro"/>
</dbReference>
<gene>
    <name evidence="6" type="ORF">FSCOSCO3_A006543</name>
</gene>
<keyword evidence="2 4" id="KW-0863">Zinc-finger</keyword>
<evidence type="ECO:0000256" key="4">
    <source>
        <dbReference type="PROSITE-ProRule" id="PRU00027"/>
    </source>
</evidence>
<dbReference type="PANTHER" id="PTHR47241:SF1">
    <property type="entry name" value="BED-TYPE DOMAIN-CONTAINING PROTEIN"/>
    <property type="match status" value="1"/>
</dbReference>
<keyword evidence="1" id="KW-0479">Metal-binding</keyword>
<dbReference type="SMART" id="SM00614">
    <property type="entry name" value="ZnF_BED"/>
    <property type="match status" value="1"/>
</dbReference>
<evidence type="ECO:0000313" key="7">
    <source>
        <dbReference type="Proteomes" id="UP001314229"/>
    </source>
</evidence>
<dbReference type="SUPFAM" id="SSF140996">
    <property type="entry name" value="Hermes dimerisation domain"/>
    <property type="match status" value="1"/>
</dbReference>